<dbReference type="InterPro" id="IPR044207">
    <property type="entry name" value="At5g39250-like"/>
</dbReference>
<comment type="caution">
    <text evidence="1">The sequence shown here is derived from an EMBL/GenBank/DDBJ whole genome shotgun (WGS) entry which is preliminary data.</text>
</comment>
<dbReference type="PANTHER" id="PTHR47722:SF1">
    <property type="entry name" value="F-BOX DOMAIN CONTAINING PROTEIN, EXPRESSED"/>
    <property type="match status" value="1"/>
</dbReference>
<evidence type="ECO:0000313" key="1">
    <source>
        <dbReference type="EMBL" id="KAE9605053.1"/>
    </source>
</evidence>
<reference evidence="2" key="1">
    <citation type="journal article" date="2020" name="Nat. Commun.">
        <title>Genome sequence of the cluster root forming white lupin.</title>
        <authorList>
            <person name="Hufnagel B."/>
            <person name="Marques A."/>
            <person name="Soriano A."/>
            <person name="Marques L."/>
            <person name="Divol F."/>
            <person name="Doumas P."/>
            <person name="Sallet E."/>
            <person name="Mancinotti D."/>
            <person name="Carrere S."/>
            <person name="Marande W."/>
            <person name="Arribat S."/>
            <person name="Keller J."/>
            <person name="Huneau C."/>
            <person name="Blein T."/>
            <person name="Aime D."/>
            <person name="Laguerre M."/>
            <person name="Taylor J."/>
            <person name="Schubert V."/>
            <person name="Nelson M."/>
            <person name="Geu-Flores F."/>
            <person name="Crespi M."/>
            <person name="Gallardo-Guerrero K."/>
            <person name="Delaux P.-M."/>
            <person name="Salse J."/>
            <person name="Berges H."/>
            <person name="Guyot R."/>
            <person name="Gouzy J."/>
            <person name="Peret B."/>
        </authorList>
    </citation>
    <scope>NUCLEOTIDE SEQUENCE [LARGE SCALE GENOMIC DNA]</scope>
    <source>
        <strain evidence="2">cv. Amiga</strain>
    </source>
</reference>
<dbReference type="AlphaFoldDB" id="A0A6A4PU94"/>
<dbReference type="OrthoDB" id="192402at2759"/>
<sequence length="94" mass="11091">MMVVRKDSNKVARIINNSLFDYIDRSLYKALAFDYIDISPAYPFLTSIRAWISLLFMEDGNEDVMHVFGIQMDLCEFANSKEEVLWLLDMLDWK</sequence>
<keyword evidence="2" id="KW-1185">Reference proteome</keyword>
<name>A0A6A4PU94_LUPAL</name>
<accession>A0A6A4PU94</accession>
<proteinExistence type="predicted"/>
<organism evidence="1 2">
    <name type="scientific">Lupinus albus</name>
    <name type="common">White lupine</name>
    <name type="synonym">Lupinus termis</name>
    <dbReference type="NCBI Taxonomy" id="3870"/>
    <lineage>
        <taxon>Eukaryota</taxon>
        <taxon>Viridiplantae</taxon>
        <taxon>Streptophyta</taxon>
        <taxon>Embryophyta</taxon>
        <taxon>Tracheophyta</taxon>
        <taxon>Spermatophyta</taxon>
        <taxon>Magnoliopsida</taxon>
        <taxon>eudicotyledons</taxon>
        <taxon>Gunneridae</taxon>
        <taxon>Pentapetalae</taxon>
        <taxon>rosids</taxon>
        <taxon>fabids</taxon>
        <taxon>Fabales</taxon>
        <taxon>Fabaceae</taxon>
        <taxon>Papilionoideae</taxon>
        <taxon>50 kb inversion clade</taxon>
        <taxon>genistoids sensu lato</taxon>
        <taxon>core genistoids</taxon>
        <taxon>Genisteae</taxon>
        <taxon>Lupinus</taxon>
    </lineage>
</organism>
<dbReference type="EMBL" id="WOCE01000010">
    <property type="protein sequence ID" value="KAE9605053.1"/>
    <property type="molecule type" value="Genomic_DNA"/>
</dbReference>
<evidence type="ECO:0000313" key="2">
    <source>
        <dbReference type="Proteomes" id="UP000447434"/>
    </source>
</evidence>
<dbReference type="PANTHER" id="PTHR47722">
    <property type="entry name" value="EXPRESSED PROTEIN"/>
    <property type="match status" value="1"/>
</dbReference>
<gene>
    <name evidence="1" type="ORF">Lalb_Chr10g0093051</name>
</gene>
<protein>
    <submittedName>
        <fullName evidence="1">Uncharacterized protein</fullName>
    </submittedName>
</protein>
<dbReference type="Proteomes" id="UP000447434">
    <property type="component" value="Chromosome 10"/>
</dbReference>